<dbReference type="STRING" id="34002.SAMN04489859_101652"/>
<dbReference type="SUPFAM" id="SSF56601">
    <property type="entry name" value="beta-lactamase/transpeptidase-like"/>
    <property type="match status" value="1"/>
</dbReference>
<dbReference type="GO" id="GO:0030288">
    <property type="term" value="C:outer membrane-bounded periplasmic space"/>
    <property type="evidence" value="ECO:0007669"/>
    <property type="project" value="InterPro"/>
</dbReference>
<dbReference type="InterPro" id="IPR001466">
    <property type="entry name" value="Beta-lactam-related"/>
</dbReference>
<gene>
    <name evidence="9" type="ORF">SAMN04489859_101652</name>
</gene>
<proteinExistence type="inferred from homology"/>
<keyword evidence="4 6" id="KW-0378">Hydrolase</keyword>
<dbReference type="RefSeq" id="WP_090612852.1">
    <property type="nucleotide sequence ID" value="NZ_CP067124.1"/>
</dbReference>
<dbReference type="Pfam" id="PF00144">
    <property type="entry name" value="Beta-lactamase"/>
    <property type="match status" value="1"/>
</dbReference>
<feature type="chain" id="PRO_5011686038" description="Beta-lactamase" evidence="7">
    <location>
        <begin position="22"/>
        <end position="380"/>
    </location>
</feature>
<evidence type="ECO:0000256" key="7">
    <source>
        <dbReference type="SAM" id="SignalP"/>
    </source>
</evidence>
<dbReference type="PANTHER" id="PTHR46825:SF8">
    <property type="entry name" value="BETA-LACTAMASE-RELATED"/>
    <property type="match status" value="1"/>
</dbReference>
<accession>A0A1H8JC08</accession>
<dbReference type="GO" id="GO:0046677">
    <property type="term" value="P:response to antibiotic"/>
    <property type="evidence" value="ECO:0007669"/>
    <property type="project" value="UniProtKB-UniRule"/>
</dbReference>
<evidence type="ECO:0000313" key="9">
    <source>
        <dbReference type="EMBL" id="SEN77658.1"/>
    </source>
</evidence>
<keyword evidence="7" id="KW-0732">Signal</keyword>
<evidence type="ECO:0000256" key="4">
    <source>
        <dbReference type="ARBA" id="ARBA00022801"/>
    </source>
</evidence>
<feature type="signal peptide" evidence="7">
    <location>
        <begin position="1"/>
        <end position="21"/>
    </location>
</feature>
<feature type="domain" description="Beta-lactamase-related" evidence="8">
    <location>
        <begin position="36"/>
        <end position="371"/>
    </location>
</feature>
<comment type="similarity">
    <text evidence="2 6">Belongs to the class-C beta-lactamase family.</text>
</comment>
<keyword evidence="5 6" id="KW-0046">Antibiotic resistance</keyword>
<evidence type="ECO:0000256" key="2">
    <source>
        <dbReference type="ARBA" id="ARBA00007840"/>
    </source>
</evidence>
<evidence type="ECO:0000256" key="6">
    <source>
        <dbReference type="RuleBase" id="RU361140"/>
    </source>
</evidence>
<dbReference type="InterPro" id="IPR012338">
    <property type="entry name" value="Beta-lactam/transpept-like"/>
</dbReference>
<dbReference type="NCBIfam" id="NF033085">
    <property type="entry name" value="bla_class_C"/>
    <property type="match status" value="1"/>
</dbReference>
<protein>
    <recommendedName>
        <fullName evidence="3 6">Beta-lactamase</fullName>
        <ecNumber evidence="3 6">3.5.2.6</ecNumber>
    </recommendedName>
</protein>
<dbReference type="EMBL" id="FODE01000016">
    <property type="protein sequence ID" value="SEN77658.1"/>
    <property type="molecule type" value="Genomic_DNA"/>
</dbReference>
<organism evidence="9 10">
    <name type="scientific">Paracoccus alcaliphilus</name>
    <dbReference type="NCBI Taxonomy" id="34002"/>
    <lineage>
        <taxon>Bacteria</taxon>
        <taxon>Pseudomonadati</taxon>
        <taxon>Pseudomonadota</taxon>
        <taxon>Alphaproteobacteria</taxon>
        <taxon>Rhodobacterales</taxon>
        <taxon>Paracoccaceae</taxon>
        <taxon>Paracoccus</taxon>
    </lineage>
</organism>
<comment type="catalytic activity">
    <reaction evidence="1 6">
        <text>a beta-lactam + H2O = a substituted beta-amino acid</text>
        <dbReference type="Rhea" id="RHEA:20401"/>
        <dbReference type="ChEBI" id="CHEBI:15377"/>
        <dbReference type="ChEBI" id="CHEBI:35627"/>
        <dbReference type="ChEBI" id="CHEBI:140347"/>
        <dbReference type="EC" id="3.5.2.6"/>
    </reaction>
</comment>
<dbReference type="Gene3D" id="3.40.710.10">
    <property type="entry name" value="DD-peptidase/beta-lactamase superfamily"/>
    <property type="match status" value="1"/>
</dbReference>
<dbReference type="InterPro" id="IPR001586">
    <property type="entry name" value="Beta-lactam_class-C_AS"/>
</dbReference>
<dbReference type="InterPro" id="IPR058136">
    <property type="entry name" value="AmpC"/>
</dbReference>
<dbReference type="PROSITE" id="PS00336">
    <property type="entry name" value="BETA_LACTAMASE_C"/>
    <property type="match status" value="1"/>
</dbReference>
<name>A0A1H8JC08_9RHOB</name>
<evidence type="ECO:0000256" key="3">
    <source>
        <dbReference type="ARBA" id="ARBA00012865"/>
    </source>
</evidence>
<sequence>MKHLSIFSILLSATWFTPVVAQEGQTDFAEKAAPAFERVIEEYDIPGLVVGVTHGGKHSLYQTGLASRGDNRPVTPDTVFELGSISKIFNVTMAALAEKRGTLSLDEPVATYLPSLQGSQAGDLTLMDLATHHSGGLPLQVPDAAEDVDQLVNWLQNWQQPEPDARSYSNVSIGLLGHITASMMDTSYAEAAETILFPALGLTNTWINVPSDAMDQYAYGYDRKTNAPIRVTPGLLDDEAYGVKSTARDMLTLLDIELGNGDVSSEMREAIARTQDGQFQTRLFTQAMIWESYPWPADLERMVEGNGYDFILNPQPMEAIDASTEGEVILNKTGSTNGFGGYVVMVPSEELGVVVLANRNYPNEERVRATYDLMSRILVK</sequence>
<evidence type="ECO:0000256" key="5">
    <source>
        <dbReference type="ARBA" id="ARBA00023251"/>
    </source>
</evidence>
<dbReference type="AlphaFoldDB" id="A0A1H8JC08"/>
<evidence type="ECO:0000259" key="8">
    <source>
        <dbReference type="Pfam" id="PF00144"/>
    </source>
</evidence>
<keyword evidence="10" id="KW-1185">Reference proteome</keyword>
<dbReference type="GO" id="GO:0008800">
    <property type="term" value="F:beta-lactamase activity"/>
    <property type="evidence" value="ECO:0007669"/>
    <property type="project" value="UniProtKB-UniRule"/>
</dbReference>
<dbReference type="EC" id="3.5.2.6" evidence="3 6"/>
<dbReference type="PANTHER" id="PTHR46825">
    <property type="entry name" value="D-ALANYL-D-ALANINE-CARBOXYPEPTIDASE/ENDOPEPTIDASE AMPH"/>
    <property type="match status" value="1"/>
</dbReference>
<dbReference type="InterPro" id="IPR050491">
    <property type="entry name" value="AmpC-like"/>
</dbReference>
<dbReference type="Proteomes" id="UP000199054">
    <property type="component" value="Unassembled WGS sequence"/>
</dbReference>
<dbReference type="GO" id="GO:0017001">
    <property type="term" value="P:antibiotic catabolic process"/>
    <property type="evidence" value="ECO:0007669"/>
    <property type="project" value="InterPro"/>
</dbReference>
<dbReference type="OrthoDB" id="7791015at2"/>
<evidence type="ECO:0000256" key="1">
    <source>
        <dbReference type="ARBA" id="ARBA00001526"/>
    </source>
</evidence>
<reference evidence="9 10" key="1">
    <citation type="submission" date="2016-10" db="EMBL/GenBank/DDBJ databases">
        <authorList>
            <person name="de Groot N.N."/>
        </authorList>
    </citation>
    <scope>NUCLEOTIDE SEQUENCE [LARGE SCALE GENOMIC DNA]</scope>
    <source>
        <strain evidence="9 10">DSM 8512</strain>
    </source>
</reference>
<evidence type="ECO:0000313" key="10">
    <source>
        <dbReference type="Proteomes" id="UP000199054"/>
    </source>
</evidence>